<evidence type="ECO:0000313" key="4">
    <source>
        <dbReference type="Proteomes" id="UP001165190"/>
    </source>
</evidence>
<evidence type="ECO:0000313" key="3">
    <source>
        <dbReference type="EMBL" id="GMJ13966.1"/>
    </source>
</evidence>
<comment type="caution">
    <text evidence="3">The sequence shown here is derived from an EMBL/GenBank/DDBJ whole genome shotgun (WGS) entry which is preliminary data.</text>
</comment>
<dbReference type="Pfam" id="PF10358">
    <property type="entry name" value="NT-C2"/>
    <property type="match status" value="1"/>
</dbReference>
<reference evidence="3" key="1">
    <citation type="submission" date="2023-05" db="EMBL/GenBank/DDBJ databases">
        <title>Genome and transcriptome analyses reveal genes involved in the formation of fine ridges on petal epidermal cells in Hibiscus trionum.</title>
        <authorList>
            <person name="Koshimizu S."/>
            <person name="Masuda S."/>
            <person name="Ishii T."/>
            <person name="Shirasu K."/>
            <person name="Hoshino A."/>
            <person name="Arita M."/>
        </authorList>
    </citation>
    <scope>NUCLEOTIDE SEQUENCE</scope>
    <source>
        <strain evidence="3">Hamamatsu line</strain>
    </source>
</reference>
<feature type="region of interest" description="Disordered" evidence="1">
    <location>
        <begin position="623"/>
        <end position="668"/>
    </location>
</feature>
<dbReference type="PANTHER" id="PTHR31182:SF15">
    <property type="entry name" value="F26K24.5 PROTEIN"/>
    <property type="match status" value="1"/>
</dbReference>
<dbReference type="OrthoDB" id="733571at2759"/>
<dbReference type="AlphaFoldDB" id="A0A9W7JG88"/>
<dbReference type="PROSITE" id="PS51840">
    <property type="entry name" value="C2_NT"/>
    <property type="match status" value="1"/>
</dbReference>
<feature type="compositionally biased region" description="Basic and acidic residues" evidence="1">
    <location>
        <begin position="239"/>
        <end position="248"/>
    </location>
</feature>
<feature type="compositionally biased region" description="Acidic residues" evidence="1">
    <location>
        <begin position="249"/>
        <end position="267"/>
    </location>
</feature>
<sequence>MVVKMMRWRPWPPLVSKKYEVKLIVRSLEGWDLKGEGEEKPEKLTVEIRWKGPKASLGSLRRTVKRNFTKEVEGVGRDGVVVWDEEFQSLCSLSAYKENVFHPWEIAFSVFNGLNGGLKNKVTLVGTACLNLAEYASAAEDKEFELKIPLALSVGVAEPVPQLCISLSLLELRTSRETTGPEQRAVVPIASPLQSGESVTMEKDELSAIKAGLRKVKIFTEYVSTRRAKKACREDDFSEGRCSARSDDGEYPLDTDSLDDFEEGESDEVKDDMATRMSFSYGTLAHVNYAGGLFYSSTGTSEDWVYYSHRKSDVGCSNFENSAALMSEPSLLQTSKRSILPWRKRKLSFRSPKVKGEPLLKKAYGEEGGDDIDFDRRQLSSDESFGWHKTDEDSSANRSSISEFGDDNFAIGSWEHKEVISRDGHLKLQACVFFASIDQRSERAAGESACTALVAVIADWFQNNCDLMPIKSQFDSLIREGSLEWRNLCENEIYRERFPDRHFDLETVIQAKIRPLSVVPRKSFIGFFHPEGMDEGRFDFLHGAMSFDNIWDEISRAECPNSAEPQVYIVSWNDHFFILKVEPEAYYIIDTLGERLYEGCNQAYILKFDRDTVIHKLLTVTRSSDDKSNGNQQIKAAAAEPKNPQVQQGNAKEGSMAETVVTKPEEPVKSEGPEEVVCRGKESCKEYIKSFLAAIPIRELQADIRKGLMASTPLHHRLQIEFHFTEFLQPLPETSAIQTTTTSPLSDVQLSEVAA</sequence>
<gene>
    <name evidence="3" type="ORF">HRI_005065800</name>
</gene>
<proteinExistence type="predicted"/>
<feature type="domain" description="C2 NT-type" evidence="2">
    <location>
        <begin position="9"/>
        <end position="171"/>
    </location>
</feature>
<dbReference type="Proteomes" id="UP001165190">
    <property type="component" value="Unassembled WGS sequence"/>
</dbReference>
<dbReference type="InterPro" id="IPR019448">
    <property type="entry name" value="NT-C2"/>
</dbReference>
<feature type="region of interest" description="Disordered" evidence="1">
    <location>
        <begin position="239"/>
        <end position="267"/>
    </location>
</feature>
<evidence type="ECO:0000259" key="2">
    <source>
        <dbReference type="PROSITE" id="PS51840"/>
    </source>
</evidence>
<evidence type="ECO:0000256" key="1">
    <source>
        <dbReference type="SAM" id="MobiDB-lite"/>
    </source>
</evidence>
<name>A0A9W7JG88_HIBTR</name>
<dbReference type="EMBL" id="BSYR01000067">
    <property type="protein sequence ID" value="GMJ13966.1"/>
    <property type="molecule type" value="Genomic_DNA"/>
</dbReference>
<accession>A0A9W7JG88</accession>
<dbReference type="PANTHER" id="PTHR31182">
    <property type="entry name" value="C2 NT-TYPE DOMAIN-CONTAINING PROTEIN"/>
    <property type="match status" value="1"/>
</dbReference>
<organism evidence="3 4">
    <name type="scientific">Hibiscus trionum</name>
    <name type="common">Flower of an hour</name>
    <dbReference type="NCBI Taxonomy" id="183268"/>
    <lineage>
        <taxon>Eukaryota</taxon>
        <taxon>Viridiplantae</taxon>
        <taxon>Streptophyta</taxon>
        <taxon>Embryophyta</taxon>
        <taxon>Tracheophyta</taxon>
        <taxon>Spermatophyta</taxon>
        <taxon>Magnoliopsida</taxon>
        <taxon>eudicotyledons</taxon>
        <taxon>Gunneridae</taxon>
        <taxon>Pentapetalae</taxon>
        <taxon>rosids</taxon>
        <taxon>malvids</taxon>
        <taxon>Malvales</taxon>
        <taxon>Malvaceae</taxon>
        <taxon>Malvoideae</taxon>
        <taxon>Hibiscus</taxon>
    </lineage>
</organism>
<keyword evidence="4" id="KW-1185">Reference proteome</keyword>
<protein>
    <recommendedName>
        <fullName evidence="2">C2 NT-type domain-containing protein</fullName>
    </recommendedName>
</protein>